<protein>
    <submittedName>
        <fullName evidence="1">Uncharacterized protein</fullName>
    </submittedName>
</protein>
<proteinExistence type="predicted"/>
<evidence type="ECO:0000313" key="2">
    <source>
        <dbReference type="Proteomes" id="UP000034498"/>
    </source>
</evidence>
<sequence length="128" mass="13854">MRMIAVVVVVILIGMVTAWGELTKIPTPSRGVIAQPLIFEPLDYSTPGYGSVGTGVATGLSRFTWPRFEIVEDLTNPSQVLAERSVINNPSFLDRGFLNQTPSVTRGPFTNISSLFTEIKVTPMGAAK</sequence>
<dbReference type="Proteomes" id="UP000034498">
    <property type="component" value="Unassembled WGS sequence"/>
</dbReference>
<organism evidence="1 2">
    <name type="scientific">Berkelbacteria bacterium GW2011_GWB1_38_5</name>
    <dbReference type="NCBI Taxonomy" id="1618336"/>
    <lineage>
        <taxon>Bacteria</taxon>
        <taxon>Candidatus Berkelbacteria</taxon>
    </lineage>
</organism>
<comment type="caution">
    <text evidence="1">The sequence shown here is derived from an EMBL/GenBank/DDBJ whole genome shotgun (WGS) entry which is preliminary data.</text>
</comment>
<evidence type="ECO:0000313" key="1">
    <source>
        <dbReference type="EMBL" id="KKQ74569.1"/>
    </source>
</evidence>
<reference evidence="1 2" key="1">
    <citation type="journal article" date="2015" name="Nature">
        <title>rRNA introns, odd ribosomes, and small enigmatic genomes across a large radiation of phyla.</title>
        <authorList>
            <person name="Brown C.T."/>
            <person name="Hug L.A."/>
            <person name="Thomas B.C."/>
            <person name="Sharon I."/>
            <person name="Castelle C.J."/>
            <person name="Singh A."/>
            <person name="Wilkins M.J."/>
            <person name="Williams K.H."/>
            <person name="Banfield J.F."/>
        </authorList>
    </citation>
    <scope>NUCLEOTIDE SEQUENCE [LARGE SCALE GENOMIC DNA]</scope>
</reference>
<dbReference type="AlphaFoldDB" id="A0A0G0MLG6"/>
<dbReference type="EMBL" id="LBUX01000002">
    <property type="protein sequence ID" value="KKQ74569.1"/>
    <property type="molecule type" value="Genomic_DNA"/>
</dbReference>
<accession>A0A0G0MLG6</accession>
<name>A0A0G0MLG6_9BACT</name>
<dbReference type="STRING" id="1618336.US94_C0002G0029"/>
<gene>
    <name evidence="1" type="ORF">US94_C0002G0029</name>
</gene>